<keyword evidence="4 6" id="KW-1133">Transmembrane helix</keyword>
<dbReference type="EMBL" id="JAPOHD010000027">
    <property type="protein sequence ID" value="MCY1721302.1"/>
    <property type="molecule type" value="Genomic_DNA"/>
</dbReference>
<dbReference type="GO" id="GO:0140359">
    <property type="term" value="F:ABC-type transporter activity"/>
    <property type="evidence" value="ECO:0007669"/>
    <property type="project" value="InterPro"/>
</dbReference>
<sequence>MKGMTNHPMFLVLLREIERIKLNPAYRFLLFGGPLIGILLLFFIFHQGTTQKLPIAVVDQSNSTLSIKISNALNASADVAVVEMACDMFEAKKMLEQAVVDAIVLLPKELEKNVFMGTEAPVLVYINGTNVLKSGLIQSSVLTTIKTISGGVQLKKLLLEGKNSEQAMARIMPVDIQKHVLFNPYTNYGYFLNSAMVYVMLYLFVFLAAIYSFGNELKRGTGMALLETSNNSVRLAVAGKIIPYTILFSGFAVLINYLLYEVEGMPLNGNYLVIFLGQFVTIITYQAMGVMIVAVTKNLRLALSVGSAYSMMGITFSGLTFPLEGMPAVARGFASLFPFTWWEKIMISQSLRGAPVGEALVYMCYIFIFMLVSFASFSLYKRCLRDPKQWGKS</sequence>
<keyword evidence="5 6" id="KW-0472">Membrane</keyword>
<reference evidence="8" key="1">
    <citation type="submission" date="2022-11" db="EMBL/GenBank/DDBJ databases">
        <title>Marilongibacter aestuarii gen. nov., sp. nov., isolated from tidal flat sediment.</title>
        <authorList>
            <person name="Jiayan W."/>
        </authorList>
    </citation>
    <scope>NUCLEOTIDE SEQUENCE</scope>
    <source>
        <strain evidence="8">Z1-6</strain>
    </source>
</reference>
<dbReference type="Pfam" id="PF12698">
    <property type="entry name" value="ABC2_membrane_3"/>
    <property type="match status" value="1"/>
</dbReference>
<organism evidence="8 9">
    <name type="scientific">Draconibacterium aestuarii</name>
    <dbReference type="NCBI Taxonomy" id="2998507"/>
    <lineage>
        <taxon>Bacteria</taxon>
        <taxon>Pseudomonadati</taxon>
        <taxon>Bacteroidota</taxon>
        <taxon>Bacteroidia</taxon>
        <taxon>Marinilabiliales</taxon>
        <taxon>Prolixibacteraceae</taxon>
        <taxon>Draconibacterium</taxon>
    </lineage>
</organism>
<gene>
    <name evidence="8" type="ORF">OU798_13165</name>
</gene>
<name>A0A9X3J6T7_9BACT</name>
<feature type="transmembrane region" description="Helical" evidence="6">
    <location>
        <begin position="235"/>
        <end position="259"/>
    </location>
</feature>
<comment type="caution">
    <text evidence="8">The sequence shown here is derived from an EMBL/GenBank/DDBJ whole genome shotgun (WGS) entry which is preliminary data.</text>
</comment>
<dbReference type="PANTHER" id="PTHR30294:SF47">
    <property type="entry name" value="INNER MEMBRANE TRANSPORT PERMEASE YHHJ"/>
    <property type="match status" value="1"/>
</dbReference>
<feature type="transmembrane region" description="Helical" evidence="6">
    <location>
        <begin position="301"/>
        <end position="321"/>
    </location>
</feature>
<dbReference type="RefSeq" id="WP_343333633.1">
    <property type="nucleotide sequence ID" value="NZ_JAPOHD010000027.1"/>
</dbReference>
<proteinExistence type="predicted"/>
<feature type="transmembrane region" description="Helical" evidence="6">
    <location>
        <begin position="190"/>
        <end position="214"/>
    </location>
</feature>
<dbReference type="InterPro" id="IPR013525">
    <property type="entry name" value="ABC2_TM"/>
</dbReference>
<evidence type="ECO:0000313" key="9">
    <source>
        <dbReference type="Proteomes" id="UP001145087"/>
    </source>
</evidence>
<evidence type="ECO:0000256" key="6">
    <source>
        <dbReference type="SAM" id="Phobius"/>
    </source>
</evidence>
<keyword evidence="2" id="KW-1003">Cell membrane</keyword>
<dbReference type="PANTHER" id="PTHR30294">
    <property type="entry name" value="MEMBRANE COMPONENT OF ABC TRANSPORTER YHHJ-RELATED"/>
    <property type="match status" value="1"/>
</dbReference>
<feature type="domain" description="ABC-2 type transporter transmembrane" evidence="7">
    <location>
        <begin position="28"/>
        <end position="375"/>
    </location>
</feature>
<keyword evidence="9" id="KW-1185">Reference proteome</keyword>
<evidence type="ECO:0000256" key="5">
    <source>
        <dbReference type="ARBA" id="ARBA00023136"/>
    </source>
</evidence>
<accession>A0A9X3J6T7</accession>
<dbReference type="GO" id="GO:0005886">
    <property type="term" value="C:plasma membrane"/>
    <property type="evidence" value="ECO:0007669"/>
    <property type="project" value="UniProtKB-SubCell"/>
</dbReference>
<evidence type="ECO:0000313" key="8">
    <source>
        <dbReference type="EMBL" id="MCY1721302.1"/>
    </source>
</evidence>
<protein>
    <submittedName>
        <fullName evidence="8">ABC transporter permease</fullName>
    </submittedName>
</protein>
<feature type="transmembrane region" description="Helical" evidence="6">
    <location>
        <begin position="25"/>
        <end position="45"/>
    </location>
</feature>
<feature type="transmembrane region" description="Helical" evidence="6">
    <location>
        <begin position="359"/>
        <end position="380"/>
    </location>
</feature>
<evidence type="ECO:0000256" key="3">
    <source>
        <dbReference type="ARBA" id="ARBA00022692"/>
    </source>
</evidence>
<evidence type="ECO:0000256" key="2">
    <source>
        <dbReference type="ARBA" id="ARBA00022475"/>
    </source>
</evidence>
<dbReference type="AlphaFoldDB" id="A0A9X3J6T7"/>
<dbReference type="Proteomes" id="UP001145087">
    <property type="component" value="Unassembled WGS sequence"/>
</dbReference>
<evidence type="ECO:0000259" key="7">
    <source>
        <dbReference type="Pfam" id="PF12698"/>
    </source>
</evidence>
<evidence type="ECO:0000256" key="1">
    <source>
        <dbReference type="ARBA" id="ARBA00004651"/>
    </source>
</evidence>
<dbReference type="InterPro" id="IPR051449">
    <property type="entry name" value="ABC-2_transporter_component"/>
</dbReference>
<comment type="subcellular location">
    <subcellularLocation>
        <location evidence="1">Cell membrane</location>
        <topology evidence="1">Multi-pass membrane protein</topology>
    </subcellularLocation>
</comment>
<dbReference type="Gene3D" id="3.40.1710.10">
    <property type="entry name" value="abc type-2 transporter like domain"/>
    <property type="match status" value="1"/>
</dbReference>
<evidence type="ECO:0000256" key="4">
    <source>
        <dbReference type="ARBA" id="ARBA00022989"/>
    </source>
</evidence>
<keyword evidence="3 6" id="KW-0812">Transmembrane</keyword>
<feature type="transmembrane region" description="Helical" evidence="6">
    <location>
        <begin position="271"/>
        <end position="294"/>
    </location>
</feature>